<dbReference type="EMBL" id="NTME01000005">
    <property type="protein sequence ID" value="PBJ96288.1"/>
    <property type="molecule type" value="Genomic_DNA"/>
</dbReference>
<evidence type="ECO:0000256" key="1">
    <source>
        <dbReference type="SAM" id="Phobius"/>
    </source>
</evidence>
<keyword evidence="1" id="KW-1133">Transmembrane helix</keyword>
<dbReference type="Proteomes" id="UP000218102">
    <property type="component" value="Unassembled WGS sequence"/>
</dbReference>
<feature type="transmembrane region" description="Helical" evidence="1">
    <location>
        <begin position="146"/>
        <end position="166"/>
    </location>
</feature>
<sequence>MFIKFEYLKFSGCLQDIRVFESFSDNVQVIMKIDDVLIPNFRMPTRIYEELENGGRYDFYGLVQKSRNKQKNTGFVMAVKAENGKILEQPSLKYTSQLGIWVNGAVIAGVAFLLSWIGLFFAIGAFDTSGGSYNGFAQFVSDLTGYSLTIAGLVFAGFVGVGINLFRKATSLETWKSIAPDKLVQRFSKMHR</sequence>
<proteinExistence type="predicted"/>
<reference evidence="2 3" key="1">
    <citation type="submission" date="2017-09" db="EMBL/GenBank/DDBJ databases">
        <authorList>
            <person name="Ehlers B."/>
            <person name="Leendertz F.H."/>
        </authorList>
    </citation>
    <scope>NUCLEOTIDE SEQUENCE [LARGE SCALE GENOMIC DNA]</scope>
    <source>
        <strain evidence="2 3">DJ-1</strain>
    </source>
</reference>
<protein>
    <submittedName>
        <fullName evidence="2">Uncharacterized protein</fullName>
    </submittedName>
</protein>
<feature type="transmembrane region" description="Helical" evidence="1">
    <location>
        <begin position="100"/>
        <end position="126"/>
    </location>
</feature>
<evidence type="ECO:0000313" key="2">
    <source>
        <dbReference type="EMBL" id="PBJ96288.1"/>
    </source>
</evidence>
<name>A0A2A3M890_PSEDL</name>
<comment type="caution">
    <text evidence="2">The sequence shown here is derived from an EMBL/GenBank/DDBJ whole genome shotgun (WGS) entry which is preliminary data.</text>
</comment>
<keyword evidence="1" id="KW-0812">Transmembrane</keyword>
<dbReference type="AlphaFoldDB" id="A0A2A3M890"/>
<organism evidence="2 3">
    <name type="scientific">Pseudomonas plecoglossicida</name>
    <dbReference type="NCBI Taxonomy" id="70775"/>
    <lineage>
        <taxon>Bacteria</taxon>
        <taxon>Pseudomonadati</taxon>
        <taxon>Pseudomonadota</taxon>
        <taxon>Gammaproteobacteria</taxon>
        <taxon>Pseudomonadales</taxon>
        <taxon>Pseudomonadaceae</taxon>
        <taxon>Pseudomonas</taxon>
    </lineage>
</organism>
<gene>
    <name evidence="2" type="ORF">CMV24_06060</name>
</gene>
<keyword evidence="1" id="KW-0472">Membrane</keyword>
<evidence type="ECO:0000313" key="3">
    <source>
        <dbReference type="Proteomes" id="UP000218102"/>
    </source>
</evidence>
<accession>A0A2A3M890</accession>